<name>A0ACB7J2A7_PLECO</name>
<dbReference type="Proteomes" id="UP000824881">
    <property type="component" value="Unassembled WGS sequence"/>
</dbReference>
<proteinExistence type="predicted"/>
<comment type="caution">
    <text evidence="1">The sequence shown here is derived from an EMBL/GenBank/DDBJ whole genome shotgun (WGS) entry which is preliminary data.</text>
</comment>
<gene>
    <name evidence="1" type="ORF">CCMSSC00406_0006817</name>
</gene>
<dbReference type="EMBL" id="WQMT02000004">
    <property type="protein sequence ID" value="KAG9224149.1"/>
    <property type="molecule type" value="Genomic_DNA"/>
</dbReference>
<keyword evidence="2" id="KW-1185">Reference proteome</keyword>
<organism evidence="1 2">
    <name type="scientific">Pleurotus cornucopiae</name>
    <name type="common">Cornucopia mushroom</name>
    <dbReference type="NCBI Taxonomy" id="5321"/>
    <lineage>
        <taxon>Eukaryota</taxon>
        <taxon>Fungi</taxon>
        <taxon>Dikarya</taxon>
        <taxon>Basidiomycota</taxon>
        <taxon>Agaricomycotina</taxon>
        <taxon>Agaricomycetes</taxon>
        <taxon>Agaricomycetidae</taxon>
        <taxon>Agaricales</taxon>
        <taxon>Pleurotineae</taxon>
        <taxon>Pleurotaceae</taxon>
        <taxon>Pleurotus</taxon>
    </lineage>
</organism>
<accession>A0ACB7J2A7</accession>
<evidence type="ECO:0000313" key="1">
    <source>
        <dbReference type="EMBL" id="KAG9224149.1"/>
    </source>
</evidence>
<sequence length="492" mass="53746">MPSPNTTNKRKSQSTAPTKQVLLGFASLKRTATGHIAGKKNIQRTNSAPVRANVAAVTKSRSRSPEDTIEDSDSSSSTSADEIEEERITEDDAISTPVTRRSARISGVAKTRAESKDIVADNGMFRSRNSLDSSSRKRPGLKKAADPGLSEAWRKHYGVARQKMGGLQPIHAENETAIHHILRVFDLSYEYGPCVGVPRIQRWERADKMGLSPPQEVYEILTNKEYKDKDEYSQNTNSTVLQKRAVSQQVFDDLVFYFQYASSVYNDVCAQPNGNTMVQRINQLFTDTQGFIVRDDGRKEIVAALRGSTSPTDFLLDNELFLVPFITPGVSPPLGSLVHTGFVTAWNSIALQVISTVRAQLNAHPGYSLVTTGHSLGGSLSSLAAISLKQNFPKVPIKMYTYGQPRTFNAISAQFINSQFGTNAFRSVHTIDGAASSISTVLGVEYWQNPDPVTPGNVKQCSTTNGEDPTCSASIPFLGIGPSHLTVRINDS</sequence>
<protein>
    <submittedName>
        <fullName evidence="1">Uncharacterized protein</fullName>
    </submittedName>
</protein>
<evidence type="ECO:0000313" key="2">
    <source>
        <dbReference type="Proteomes" id="UP000824881"/>
    </source>
</evidence>
<reference evidence="1 2" key="1">
    <citation type="journal article" date="2021" name="Appl. Environ. Microbiol.">
        <title>Genetic linkage and physical mapping for an oyster mushroom Pleurotus cornucopiae and QTL analysis for the trait cap color.</title>
        <authorList>
            <person name="Zhang Y."/>
            <person name="Gao W."/>
            <person name="Sonnenberg A."/>
            <person name="Chen Q."/>
            <person name="Zhang J."/>
            <person name="Huang C."/>
        </authorList>
    </citation>
    <scope>NUCLEOTIDE SEQUENCE [LARGE SCALE GENOMIC DNA]</scope>
    <source>
        <strain evidence="1">CCMSSC00406</strain>
    </source>
</reference>